<keyword evidence="3" id="KW-1185">Reference proteome</keyword>
<dbReference type="Proteomes" id="UP001500975">
    <property type="component" value="Unassembled WGS sequence"/>
</dbReference>
<evidence type="ECO:0000313" key="3">
    <source>
        <dbReference type="Proteomes" id="UP001500975"/>
    </source>
</evidence>
<comment type="caution">
    <text evidence="2">The sequence shown here is derived from an EMBL/GenBank/DDBJ whole genome shotgun (WGS) entry which is preliminary data.</text>
</comment>
<proteinExistence type="predicted"/>
<feature type="region of interest" description="Disordered" evidence="1">
    <location>
        <begin position="116"/>
        <end position="137"/>
    </location>
</feature>
<sequence>MQRALQSIEQMLTGLQYQATHQQCLPGDEFTALPFQQTDYREHPAPSAVYFCLTSASALLEVSRSLMQQLDVSPTEGHWLGWAKLSEVSKAAGQSAFMASIMLANPETRLAASGRHEEAWAPTQPCTPRVMPARPRRTPVGTRVKTMLRSLIHPAAA</sequence>
<protein>
    <recommendedName>
        <fullName evidence="4">RES domain-containing protein</fullName>
    </recommendedName>
</protein>
<name>A0ABP8H3J3_9BURK</name>
<gene>
    <name evidence="2" type="ORF">GCM10023165_08720</name>
</gene>
<accession>A0ABP8H3J3</accession>
<evidence type="ECO:0000313" key="2">
    <source>
        <dbReference type="EMBL" id="GAA4333527.1"/>
    </source>
</evidence>
<reference evidence="3" key="1">
    <citation type="journal article" date="2019" name="Int. J. Syst. Evol. Microbiol.">
        <title>The Global Catalogue of Microorganisms (GCM) 10K type strain sequencing project: providing services to taxonomists for standard genome sequencing and annotation.</title>
        <authorList>
            <consortium name="The Broad Institute Genomics Platform"/>
            <consortium name="The Broad Institute Genome Sequencing Center for Infectious Disease"/>
            <person name="Wu L."/>
            <person name="Ma J."/>
        </authorList>
    </citation>
    <scope>NUCLEOTIDE SEQUENCE [LARGE SCALE GENOMIC DNA]</scope>
    <source>
        <strain evidence="3">JCM 17804</strain>
    </source>
</reference>
<evidence type="ECO:0008006" key="4">
    <source>
        <dbReference type="Google" id="ProtNLM"/>
    </source>
</evidence>
<dbReference type="RefSeq" id="WP_345536133.1">
    <property type="nucleotide sequence ID" value="NZ_BAABGJ010000008.1"/>
</dbReference>
<organism evidence="2 3">
    <name type="scientific">Variovorax defluvii</name>
    <dbReference type="NCBI Taxonomy" id="913761"/>
    <lineage>
        <taxon>Bacteria</taxon>
        <taxon>Pseudomonadati</taxon>
        <taxon>Pseudomonadota</taxon>
        <taxon>Betaproteobacteria</taxon>
        <taxon>Burkholderiales</taxon>
        <taxon>Comamonadaceae</taxon>
        <taxon>Variovorax</taxon>
    </lineage>
</organism>
<evidence type="ECO:0000256" key="1">
    <source>
        <dbReference type="SAM" id="MobiDB-lite"/>
    </source>
</evidence>
<dbReference type="EMBL" id="BAABGJ010000008">
    <property type="protein sequence ID" value="GAA4333527.1"/>
    <property type="molecule type" value="Genomic_DNA"/>
</dbReference>